<evidence type="ECO:0000313" key="5">
    <source>
        <dbReference type="Proteomes" id="UP000290439"/>
    </source>
</evidence>
<sequence length="129" mass="14652">MYHDTDKDVCAKWSETLRLYHGTSCELESALQAQHQLGLSEFELLQVLGGRCGGAQAEKVKMKDIETEMYLSQSALSRTVTRLEKAGLVERATCDFDRRANFLRLTTAGRERLEAARPTHQEVLRKHLT</sequence>
<keyword evidence="2" id="KW-0238">DNA-binding</keyword>
<proteinExistence type="predicted"/>
<dbReference type="InterPro" id="IPR036390">
    <property type="entry name" value="WH_DNA-bd_sf"/>
</dbReference>
<dbReference type="GeneID" id="57069838"/>
<dbReference type="PROSITE" id="PS01117">
    <property type="entry name" value="HTH_MARR_1"/>
    <property type="match status" value="1"/>
</dbReference>
<dbReference type="EMBL" id="LR215973">
    <property type="protein sequence ID" value="VFA99171.1"/>
    <property type="molecule type" value="Genomic_DNA"/>
</dbReference>
<dbReference type="PANTHER" id="PTHR33164:SF99">
    <property type="entry name" value="MARR FAMILY REGULATORY PROTEIN"/>
    <property type="match status" value="1"/>
</dbReference>
<dbReference type="OrthoDB" id="5195026at2"/>
<dbReference type="Pfam" id="PF12802">
    <property type="entry name" value="MarR_2"/>
    <property type="match status" value="1"/>
</dbReference>
<name>A0A2L2JRZ7_9NOCA</name>
<dbReference type="SMART" id="SM00347">
    <property type="entry name" value="HTH_MARR"/>
    <property type="match status" value="1"/>
</dbReference>
<dbReference type="RefSeq" id="WP_036538955.1">
    <property type="nucleotide sequence ID" value="NZ_CP026746.1"/>
</dbReference>
<accession>A0A2L2JRZ7</accession>
<dbReference type="PROSITE" id="PS50995">
    <property type="entry name" value="HTH_MARR_2"/>
    <property type="match status" value="1"/>
</dbReference>
<evidence type="ECO:0000256" key="3">
    <source>
        <dbReference type="ARBA" id="ARBA00023163"/>
    </source>
</evidence>
<dbReference type="Gene3D" id="1.10.10.10">
    <property type="entry name" value="Winged helix-like DNA-binding domain superfamily/Winged helix DNA-binding domain"/>
    <property type="match status" value="1"/>
</dbReference>
<dbReference type="InterPro" id="IPR039422">
    <property type="entry name" value="MarR/SlyA-like"/>
</dbReference>
<evidence type="ECO:0000313" key="4">
    <source>
        <dbReference type="EMBL" id="VFA99171.1"/>
    </source>
</evidence>
<protein>
    <submittedName>
        <fullName evidence="4">Predicted transcriptional regulator</fullName>
    </submittedName>
</protein>
<dbReference type="GO" id="GO:0003700">
    <property type="term" value="F:DNA-binding transcription factor activity"/>
    <property type="evidence" value="ECO:0007669"/>
    <property type="project" value="InterPro"/>
</dbReference>
<dbReference type="GO" id="GO:0006950">
    <property type="term" value="P:response to stress"/>
    <property type="evidence" value="ECO:0007669"/>
    <property type="project" value="TreeGrafter"/>
</dbReference>
<evidence type="ECO:0000256" key="1">
    <source>
        <dbReference type="ARBA" id="ARBA00023015"/>
    </source>
</evidence>
<dbReference type="AlphaFoldDB" id="A0A2L2JRZ7"/>
<dbReference type="SUPFAM" id="SSF46785">
    <property type="entry name" value="Winged helix' DNA-binding domain"/>
    <property type="match status" value="1"/>
</dbReference>
<dbReference type="InterPro" id="IPR000835">
    <property type="entry name" value="HTH_MarR-typ"/>
</dbReference>
<evidence type="ECO:0000256" key="2">
    <source>
        <dbReference type="ARBA" id="ARBA00023125"/>
    </source>
</evidence>
<keyword evidence="3" id="KW-0804">Transcription</keyword>
<dbReference type="Proteomes" id="UP000290439">
    <property type="component" value="Chromosome"/>
</dbReference>
<organism evidence="4 5">
    <name type="scientific">Nocardia cyriacigeorgica</name>
    <dbReference type="NCBI Taxonomy" id="135487"/>
    <lineage>
        <taxon>Bacteria</taxon>
        <taxon>Bacillati</taxon>
        <taxon>Actinomycetota</taxon>
        <taxon>Actinomycetes</taxon>
        <taxon>Mycobacteriales</taxon>
        <taxon>Nocardiaceae</taxon>
        <taxon>Nocardia</taxon>
    </lineage>
</organism>
<dbReference type="InterPro" id="IPR023187">
    <property type="entry name" value="Tscrpt_reg_MarR-type_CS"/>
</dbReference>
<keyword evidence="1" id="KW-0805">Transcription regulation</keyword>
<gene>
    <name evidence="4" type="ORF">NCTC10797_02952</name>
</gene>
<reference evidence="4 5" key="1">
    <citation type="submission" date="2019-02" db="EMBL/GenBank/DDBJ databases">
        <authorList>
            <consortium name="Pathogen Informatics"/>
        </authorList>
    </citation>
    <scope>NUCLEOTIDE SEQUENCE [LARGE SCALE GENOMIC DNA]</scope>
    <source>
        <strain evidence="4 5">3012STDY6756504</strain>
    </source>
</reference>
<dbReference type="InterPro" id="IPR036388">
    <property type="entry name" value="WH-like_DNA-bd_sf"/>
</dbReference>
<dbReference type="GO" id="GO:0003677">
    <property type="term" value="F:DNA binding"/>
    <property type="evidence" value="ECO:0007669"/>
    <property type="project" value="UniProtKB-KW"/>
</dbReference>
<dbReference type="PANTHER" id="PTHR33164">
    <property type="entry name" value="TRANSCRIPTIONAL REGULATOR, MARR FAMILY"/>
    <property type="match status" value="1"/>
</dbReference>